<evidence type="ECO:0000313" key="4">
    <source>
        <dbReference type="Proteomes" id="UP001235840"/>
    </source>
</evidence>
<dbReference type="PANTHER" id="PTHR30349:SF82">
    <property type="entry name" value="INTEGRASE_RECOMBINASE YOEC-RELATED"/>
    <property type="match status" value="1"/>
</dbReference>
<evidence type="ECO:0000256" key="1">
    <source>
        <dbReference type="ARBA" id="ARBA00023172"/>
    </source>
</evidence>
<keyword evidence="1" id="KW-0233">DNA recombination</keyword>
<dbReference type="Pfam" id="PF00589">
    <property type="entry name" value="Phage_integrase"/>
    <property type="match status" value="1"/>
</dbReference>
<dbReference type="CDD" id="cd01192">
    <property type="entry name" value="INT_C_like_3"/>
    <property type="match status" value="1"/>
</dbReference>
<sequence>MVSVEPIRSKKQIRAIRLLLRGDSLRNELLFILGINVGLRISDILKLKIKDMAKPDGVVKEYVSIKEQKTGKTKRFYLGKIVKKTAQEYLDSLPELELEHFVFKSRKGVNKAITRHQAYRIINQAAEMIGLVERDAQGRIITGEIGTHTLRKTFGYHAYKKGTDIVLLQDIFNHSSPSMTLRYIGFTEDQKQEVYLSSNLG</sequence>
<name>A0ABT9VVV8_9BACI</name>
<keyword evidence="4" id="KW-1185">Reference proteome</keyword>
<dbReference type="EMBL" id="JAUSTY010000003">
    <property type="protein sequence ID" value="MDQ0165020.1"/>
    <property type="molecule type" value="Genomic_DNA"/>
</dbReference>
<dbReference type="RefSeq" id="WP_307391503.1">
    <property type="nucleotide sequence ID" value="NZ_BAAADK010000010.1"/>
</dbReference>
<dbReference type="SUPFAM" id="SSF56349">
    <property type="entry name" value="DNA breaking-rejoining enzymes"/>
    <property type="match status" value="1"/>
</dbReference>
<evidence type="ECO:0000259" key="2">
    <source>
        <dbReference type="PROSITE" id="PS51898"/>
    </source>
</evidence>
<reference evidence="3 4" key="1">
    <citation type="submission" date="2023-07" db="EMBL/GenBank/DDBJ databases">
        <title>Genomic Encyclopedia of Type Strains, Phase IV (KMG-IV): sequencing the most valuable type-strain genomes for metagenomic binning, comparative biology and taxonomic classification.</title>
        <authorList>
            <person name="Goeker M."/>
        </authorList>
    </citation>
    <scope>NUCLEOTIDE SEQUENCE [LARGE SCALE GENOMIC DNA]</scope>
    <source>
        <strain evidence="3 4">DSM 12751</strain>
    </source>
</reference>
<dbReference type="InterPro" id="IPR013762">
    <property type="entry name" value="Integrase-like_cat_sf"/>
</dbReference>
<dbReference type="InterPro" id="IPR002104">
    <property type="entry name" value="Integrase_catalytic"/>
</dbReference>
<dbReference type="Gene3D" id="1.10.443.10">
    <property type="entry name" value="Intergrase catalytic core"/>
    <property type="match status" value="1"/>
</dbReference>
<evidence type="ECO:0000313" key="3">
    <source>
        <dbReference type="EMBL" id="MDQ0165020.1"/>
    </source>
</evidence>
<accession>A0ABT9VVV8</accession>
<dbReference type="Proteomes" id="UP001235840">
    <property type="component" value="Unassembled WGS sequence"/>
</dbReference>
<organism evidence="3 4">
    <name type="scientific">Caldalkalibacillus horti</name>
    <dbReference type="NCBI Taxonomy" id="77523"/>
    <lineage>
        <taxon>Bacteria</taxon>
        <taxon>Bacillati</taxon>
        <taxon>Bacillota</taxon>
        <taxon>Bacilli</taxon>
        <taxon>Bacillales</taxon>
        <taxon>Bacillaceae</taxon>
        <taxon>Caldalkalibacillus</taxon>
    </lineage>
</organism>
<feature type="domain" description="Tyr recombinase" evidence="2">
    <location>
        <begin position="3"/>
        <end position="196"/>
    </location>
</feature>
<dbReference type="PANTHER" id="PTHR30349">
    <property type="entry name" value="PHAGE INTEGRASE-RELATED"/>
    <property type="match status" value="1"/>
</dbReference>
<comment type="caution">
    <text evidence="3">The sequence shown here is derived from an EMBL/GenBank/DDBJ whole genome shotgun (WGS) entry which is preliminary data.</text>
</comment>
<dbReference type="InterPro" id="IPR050090">
    <property type="entry name" value="Tyrosine_recombinase_XerCD"/>
</dbReference>
<proteinExistence type="predicted"/>
<gene>
    <name evidence="3" type="ORF">J2S11_000920</name>
</gene>
<dbReference type="PROSITE" id="PS51898">
    <property type="entry name" value="TYR_RECOMBINASE"/>
    <property type="match status" value="1"/>
</dbReference>
<protein>
    <submittedName>
        <fullName evidence="3">Integrase</fullName>
    </submittedName>
</protein>
<dbReference type="InterPro" id="IPR011010">
    <property type="entry name" value="DNA_brk_join_enz"/>
</dbReference>